<gene>
    <name evidence="1" type="ORF">MMF93_09530</name>
</gene>
<dbReference type="EMBL" id="CP093846">
    <property type="protein sequence ID" value="UNS96728.1"/>
    <property type="molecule type" value="Genomic_DNA"/>
</dbReference>
<organism evidence="1 2">
    <name type="scientific">Streptomyces tubbatahanensis</name>
    <dbReference type="NCBI Taxonomy" id="2923272"/>
    <lineage>
        <taxon>Bacteria</taxon>
        <taxon>Bacillati</taxon>
        <taxon>Actinomycetota</taxon>
        <taxon>Actinomycetes</taxon>
        <taxon>Kitasatosporales</taxon>
        <taxon>Streptomycetaceae</taxon>
        <taxon>Streptomyces</taxon>
    </lineage>
</organism>
<dbReference type="RefSeq" id="WP_242750759.1">
    <property type="nucleotide sequence ID" value="NZ_CP093846.1"/>
</dbReference>
<evidence type="ECO:0000313" key="1">
    <source>
        <dbReference type="EMBL" id="UNS96728.1"/>
    </source>
</evidence>
<accession>A0ABY3XR71</accession>
<protein>
    <recommendedName>
        <fullName evidence="3">DUF3558 domain-containing protein</fullName>
    </recommendedName>
</protein>
<reference evidence="1 2" key="1">
    <citation type="journal article" date="2023" name="Microbiol. Spectr.">
        <title>Synergy between Genome Mining, Metabolomics, and Bioinformatics Uncovers Antibacterial Chlorinated Carbazole Alkaloids and Their Biosynthetic Gene Cluster from Streptomyces tubbatahanensis sp. nov., a Novel Actinomycete Isolated from Sulu Sea, Philippines.</title>
        <authorList>
            <person name="Tenebro C.P."/>
            <person name="Trono D.J.V.L."/>
            <person name="Balida L.A.P."/>
            <person name="Bayog L.K.A."/>
            <person name="Bruna J.R."/>
            <person name="Sabido E.M."/>
            <person name="Caspe D.P.C."/>
            <person name="de Los Santos E.L.C."/>
            <person name="Saludes J.P."/>
            <person name="Dalisay D.S."/>
        </authorList>
    </citation>
    <scope>NUCLEOTIDE SEQUENCE [LARGE SCALE GENOMIC DNA]</scope>
    <source>
        <strain evidence="1 2">DSD3025</strain>
    </source>
</reference>
<dbReference type="Proteomes" id="UP001202244">
    <property type="component" value="Chromosome"/>
</dbReference>
<proteinExistence type="predicted"/>
<keyword evidence="2" id="KW-1185">Reference proteome</keyword>
<sequence>MFALLACCVVLVSACAHQPEREYAVPDTFCGLNLPKKSYSALFGPGERLSRQDKQNDLGSLRVAAQGCTYLVDGLPVVSLSGNWVKKGDEVEPSTPFEVIESYGARNTSREYAGRYDVATWSGGAVAAVDCSRPEGGLHADFTRFILDVHANDTPLTDDPDRSRKVFGDLAQSAMTEVASEFHCEGQ</sequence>
<evidence type="ECO:0008006" key="3">
    <source>
        <dbReference type="Google" id="ProtNLM"/>
    </source>
</evidence>
<name>A0ABY3XR71_9ACTN</name>
<evidence type="ECO:0000313" key="2">
    <source>
        <dbReference type="Proteomes" id="UP001202244"/>
    </source>
</evidence>